<dbReference type="EMBL" id="NTFS01000241">
    <property type="protein sequence ID" value="PAX52413.1"/>
    <property type="molecule type" value="Genomic_DNA"/>
</dbReference>
<feature type="region of interest" description="Disordered" evidence="1">
    <location>
        <begin position="1"/>
        <end position="69"/>
    </location>
</feature>
<protein>
    <submittedName>
        <fullName evidence="2">Uncharacterized protein</fullName>
    </submittedName>
</protein>
<proteinExistence type="predicted"/>
<dbReference type="AlphaFoldDB" id="A0A2A2TFC0"/>
<dbReference type="RefSeq" id="WP_095723268.1">
    <property type="nucleotide sequence ID" value="NZ_NTFS01000241.1"/>
</dbReference>
<organism evidence="2 3">
    <name type="scientific">Brunnivagina elsteri CCALA 953</name>
    <dbReference type="NCBI Taxonomy" id="987040"/>
    <lineage>
        <taxon>Bacteria</taxon>
        <taxon>Bacillati</taxon>
        <taxon>Cyanobacteriota</taxon>
        <taxon>Cyanophyceae</taxon>
        <taxon>Nostocales</taxon>
        <taxon>Calotrichaceae</taxon>
        <taxon>Brunnivagina</taxon>
    </lineage>
</organism>
<feature type="compositionally biased region" description="Basic and acidic residues" evidence="1">
    <location>
        <begin position="1"/>
        <end position="19"/>
    </location>
</feature>
<comment type="caution">
    <text evidence="2">The sequence shown here is derived from an EMBL/GenBank/DDBJ whole genome shotgun (WGS) entry which is preliminary data.</text>
</comment>
<gene>
    <name evidence="2" type="ORF">CK510_19415</name>
</gene>
<name>A0A2A2TFC0_9CYAN</name>
<feature type="compositionally biased region" description="Polar residues" evidence="1">
    <location>
        <begin position="54"/>
        <end position="69"/>
    </location>
</feature>
<evidence type="ECO:0000313" key="2">
    <source>
        <dbReference type="EMBL" id="PAX52413.1"/>
    </source>
</evidence>
<dbReference type="OrthoDB" id="517770at2"/>
<accession>A0A2A2TFC0</accession>
<evidence type="ECO:0000256" key="1">
    <source>
        <dbReference type="SAM" id="MobiDB-lite"/>
    </source>
</evidence>
<sequence>MSQEKNKPEKNKSQQKDDTNASGGYQTTIEEENRKTGVASESDAKPTAKPESPANDSVVGSPNQGTESR</sequence>
<evidence type="ECO:0000313" key="3">
    <source>
        <dbReference type="Proteomes" id="UP000218238"/>
    </source>
</evidence>
<keyword evidence="3" id="KW-1185">Reference proteome</keyword>
<dbReference type="Proteomes" id="UP000218238">
    <property type="component" value="Unassembled WGS sequence"/>
</dbReference>
<reference evidence="2 3" key="1">
    <citation type="submission" date="2017-08" db="EMBL/GenBank/DDBJ databases">
        <title>Draft genome sequence of filamentous cyanobacterium Calothrix elsteri CCALA 953.</title>
        <authorList>
            <person name="Gagunashvili A.N."/>
            <person name="Elster J."/>
            <person name="Andresson O.S."/>
        </authorList>
    </citation>
    <scope>NUCLEOTIDE SEQUENCE [LARGE SCALE GENOMIC DNA]</scope>
    <source>
        <strain evidence="2 3">CCALA 953</strain>
    </source>
</reference>